<dbReference type="InterPro" id="IPR028472">
    <property type="entry name" value="EYA"/>
</dbReference>
<dbReference type="eggNOG" id="KOG3107">
    <property type="taxonomic scope" value="Eukaryota"/>
</dbReference>
<evidence type="ECO:0000256" key="12">
    <source>
        <dbReference type="ARBA" id="ARBA00051722"/>
    </source>
</evidence>
<comment type="subcellular location">
    <subcellularLocation>
        <location evidence="1">Nucleus</location>
    </subcellularLocation>
</comment>
<evidence type="ECO:0000256" key="6">
    <source>
        <dbReference type="ARBA" id="ARBA00022842"/>
    </source>
</evidence>
<dbReference type="InterPro" id="IPR006545">
    <property type="entry name" value="EYA_dom"/>
</dbReference>
<reference evidence="16 17" key="1">
    <citation type="journal article" date="2007" name="Science">
        <title>Sea anemone genome reveals ancestral eumetazoan gene repertoire and genomic organization.</title>
        <authorList>
            <person name="Putnam N.H."/>
            <person name="Srivastava M."/>
            <person name="Hellsten U."/>
            <person name="Dirks B."/>
            <person name="Chapman J."/>
            <person name="Salamov A."/>
            <person name="Terry A."/>
            <person name="Shapiro H."/>
            <person name="Lindquist E."/>
            <person name="Kapitonov V.V."/>
            <person name="Jurka J."/>
            <person name="Genikhovich G."/>
            <person name="Grigoriev I.V."/>
            <person name="Lucas S.M."/>
            <person name="Steele R.E."/>
            <person name="Finnerty J.R."/>
            <person name="Technau U."/>
            <person name="Martindale M.Q."/>
            <person name="Rokhsar D.S."/>
        </authorList>
    </citation>
    <scope>NUCLEOTIDE SEQUENCE [LARGE SCALE GENOMIC DNA]</scope>
    <source>
        <strain evidence="17">CH2 X CH6</strain>
    </source>
</reference>
<sequence>GRGRRSTSSAPTPELDHSLERIFIWDLDETIIIFHSLLTGLFATKFGKDSPSSVALGLRMEEMIFNLADTHMFFNDLEDCDQVHIDDVAADDNGLDLSTYNFEADGFHAAATSANLCMATGVRGGVDWMRKLAYRYRKIKEVYSSYRNNVGGLLGAAKRETWLQLRMELESTTDSWLTLALKALSIIHSRTNCLNIMVTTTQLVPALAKSLLYGLGALFPIENIYSATKIGKEACFERILNRFGKKCTYIVVGDGRDEETASRQMNFPFWRVNTHSDLINLHHALDLGHL</sequence>
<dbReference type="InterPro" id="IPR042577">
    <property type="entry name" value="EYA_dom_metazoan"/>
</dbReference>
<organism evidence="16 17">
    <name type="scientific">Nematostella vectensis</name>
    <name type="common">Starlet sea anemone</name>
    <dbReference type="NCBI Taxonomy" id="45351"/>
    <lineage>
        <taxon>Eukaryota</taxon>
        <taxon>Metazoa</taxon>
        <taxon>Cnidaria</taxon>
        <taxon>Anthozoa</taxon>
        <taxon>Hexacorallia</taxon>
        <taxon>Actiniaria</taxon>
        <taxon>Edwardsiidae</taxon>
        <taxon>Nematostella</taxon>
    </lineage>
</organism>
<evidence type="ECO:0000256" key="13">
    <source>
        <dbReference type="PIRSR" id="PIRSR628472-1"/>
    </source>
</evidence>
<keyword evidence="11" id="KW-0539">Nucleus</keyword>
<keyword evidence="3" id="KW-0217">Developmental protein</keyword>
<dbReference type="PANTHER" id="PTHR10190">
    <property type="entry name" value="EYES ABSENT"/>
    <property type="match status" value="1"/>
</dbReference>
<dbReference type="GO" id="GO:0005634">
    <property type="term" value="C:nucleus"/>
    <property type="evidence" value="ECO:0000318"/>
    <property type="project" value="GO_Central"/>
</dbReference>
<dbReference type="SFLD" id="SFLDG01129">
    <property type="entry name" value="C1.5:_HAD__Beta-PGM__Phosphata"/>
    <property type="match status" value="1"/>
</dbReference>
<keyword evidence="7 15" id="KW-0904">Protein phosphatase</keyword>
<evidence type="ECO:0000256" key="2">
    <source>
        <dbReference type="ARBA" id="ARBA00010501"/>
    </source>
</evidence>
<dbReference type="PhylomeDB" id="A7SG20"/>
<name>A7SG20_NEMVE</name>
<dbReference type="GO" id="GO:0030154">
    <property type="term" value="P:cell differentiation"/>
    <property type="evidence" value="ECO:0000318"/>
    <property type="project" value="GO_Central"/>
</dbReference>
<comment type="catalytic activity">
    <reaction evidence="12 15">
        <text>O-phospho-L-tyrosyl-[protein] + H2O = L-tyrosyl-[protein] + phosphate</text>
        <dbReference type="Rhea" id="RHEA:10684"/>
        <dbReference type="Rhea" id="RHEA-COMP:10136"/>
        <dbReference type="Rhea" id="RHEA-COMP:20101"/>
        <dbReference type="ChEBI" id="CHEBI:15377"/>
        <dbReference type="ChEBI" id="CHEBI:43474"/>
        <dbReference type="ChEBI" id="CHEBI:46858"/>
        <dbReference type="ChEBI" id="CHEBI:61978"/>
        <dbReference type="EC" id="3.1.3.48"/>
    </reaction>
</comment>
<dbReference type="InterPro" id="IPR038102">
    <property type="entry name" value="EYA_dom_sf"/>
</dbReference>
<evidence type="ECO:0000313" key="17">
    <source>
        <dbReference type="Proteomes" id="UP000001593"/>
    </source>
</evidence>
<dbReference type="OMA" id="MWENHIL"/>
<dbReference type="EC" id="3.1.3.48" evidence="15"/>
<feature type="non-terminal residue" evidence="16">
    <location>
        <position position="290"/>
    </location>
</feature>
<gene>
    <name evidence="16" type="ORF">NEMVEDRAFT_v1g116873</name>
</gene>
<dbReference type="InParanoid" id="A7SG20"/>
<keyword evidence="10" id="KW-0804">Transcription</keyword>
<dbReference type="GO" id="GO:0004725">
    <property type="term" value="F:protein tyrosine phosphatase activity"/>
    <property type="evidence" value="ECO:0000318"/>
    <property type="project" value="GO_Central"/>
</dbReference>
<evidence type="ECO:0000256" key="1">
    <source>
        <dbReference type="ARBA" id="ARBA00004123"/>
    </source>
</evidence>
<evidence type="ECO:0000256" key="7">
    <source>
        <dbReference type="ARBA" id="ARBA00022912"/>
    </source>
</evidence>
<feature type="active site" description="Nucleophile" evidence="13">
    <location>
        <position position="26"/>
    </location>
</feature>
<dbReference type="HOGENOM" id="CLU_021184_0_0_1"/>
<keyword evidence="5 15" id="KW-0378">Hydrolase</keyword>
<dbReference type="PANTHER" id="PTHR10190:SF16">
    <property type="entry name" value="DEVELOPMENTAL PROTEIN EYES ABSENT"/>
    <property type="match status" value="1"/>
</dbReference>
<dbReference type="Proteomes" id="UP000001593">
    <property type="component" value="Unassembled WGS sequence"/>
</dbReference>
<dbReference type="FunCoup" id="A7SG20">
    <property type="interactions" value="4"/>
</dbReference>
<feature type="binding site" evidence="14">
    <location>
        <position position="26"/>
    </location>
    <ligand>
        <name>Mg(2+)</name>
        <dbReference type="ChEBI" id="CHEBI:18420"/>
    </ligand>
</feature>
<evidence type="ECO:0000256" key="5">
    <source>
        <dbReference type="ARBA" id="ARBA00022801"/>
    </source>
</evidence>
<keyword evidence="4 14" id="KW-0479">Metal-binding</keyword>
<accession>A7SG20</accession>
<evidence type="ECO:0000313" key="16">
    <source>
        <dbReference type="EMBL" id="EDO37382.1"/>
    </source>
</evidence>
<keyword evidence="6 14" id="KW-0460">Magnesium</keyword>
<dbReference type="GO" id="GO:2001240">
    <property type="term" value="P:negative regulation of extrinsic apoptotic signaling pathway in absence of ligand"/>
    <property type="evidence" value="ECO:0000318"/>
    <property type="project" value="GO_Central"/>
</dbReference>
<evidence type="ECO:0000256" key="9">
    <source>
        <dbReference type="ARBA" id="ARBA00023159"/>
    </source>
</evidence>
<evidence type="ECO:0000256" key="15">
    <source>
        <dbReference type="RuleBase" id="RU362036"/>
    </source>
</evidence>
<dbReference type="EMBL" id="DS469648">
    <property type="protein sequence ID" value="EDO37382.1"/>
    <property type="molecule type" value="Genomic_DNA"/>
</dbReference>
<dbReference type="Gene3D" id="3.40.50.12350">
    <property type="match status" value="1"/>
</dbReference>
<evidence type="ECO:0000256" key="14">
    <source>
        <dbReference type="PIRSR" id="PIRSR628472-2"/>
    </source>
</evidence>
<dbReference type="SFLD" id="SFLDS00003">
    <property type="entry name" value="Haloacid_Dehalogenase"/>
    <property type="match status" value="1"/>
</dbReference>
<feature type="binding site" evidence="14">
    <location>
        <position position="254"/>
    </location>
    <ligand>
        <name>Mg(2+)</name>
        <dbReference type="ChEBI" id="CHEBI:18420"/>
    </ligand>
</feature>
<evidence type="ECO:0000256" key="10">
    <source>
        <dbReference type="ARBA" id="ARBA00023163"/>
    </source>
</evidence>
<dbReference type="GO" id="GO:0045739">
    <property type="term" value="P:positive regulation of DNA repair"/>
    <property type="evidence" value="ECO:0000318"/>
    <property type="project" value="GO_Central"/>
</dbReference>
<dbReference type="STRING" id="45351.A7SG20"/>
<protein>
    <recommendedName>
        <fullName evidence="15">Eyes absent homolog</fullName>
        <ecNumber evidence="15">3.1.3.48</ecNumber>
    </recommendedName>
</protein>
<dbReference type="FunFam" id="3.40.50.12350:FF:000001">
    <property type="entry name" value="Eyes absent homolog"/>
    <property type="match status" value="1"/>
</dbReference>
<keyword evidence="8 15" id="KW-0805">Transcription regulation</keyword>
<keyword evidence="9" id="KW-0010">Activator</keyword>
<feature type="active site" description="Proton donor" evidence="13">
    <location>
        <position position="28"/>
    </location>
</feature>
<evidence type="ECO:0000256" key="11">
    <source>
        <dbReference type="ARBA" id="ARBA00023242"/>
    </source>
</evidence>
<dbReference type="Pfam" id="PF00702">
    <property type="entry name" value="Hydrolase"/>
    <property type="match status" value="1"/>
</dbReference>
<keyword evidence="17" id="KW-1185">Reference proteome</keyword>
<dbReference type="CDD" id="cd02601">
    <property type="entry name" value="HAD_Eya"/>
    <property type="match status" value="1"/>
</dbReference>
<comment type="cofactor">
    <cofactor evidence="14 15">
        <name>Mg(2+)</name>
        <dbReference type="ChEBI" id="CHEBI:18420"/>
    </cofactor>
    <text evidence="14 15">Binds 1 Mg(2+) ion per subunit.</text>
</comment>
<evidence type="ECO:0000256" key="8">
    <source>
        <dbReference type="ARBA" id="ARBA00023015"/>
    </source>
</evidence>
<dbReference type="GO" id="GO:0046872">
    <property type="term" value="F:metal ion binding"/>
    <property type="evidence" value="ECO:0007669"/>
    <property type="project" value="UniProtKB-KW"/>
</dbReference>
<dbReference type="NCBIfam" id="TIGR01658">
    <property type="entry name" value="EYA-cons_domain"/>
    <property type="match status" value="1"/>
</dbReference>
<dbReference type="AlphaFoldDB" id="A7SG20"/>
<proteinExistence type="inferred from homology"/>
<feature type="binding site" evidence="14">
    <location>
        <position position="28"/>
    </location>
    <ligand>
        <name>Mg(2+)</name>
        <dbReference type="ChEBI" id="CHEBI:18420"/>
    </ligand>
</feature>
<comment type="similarity">
    <text evidence="2 15">Belongs to the HAD-like hydrolase superfamily. EYA family.</text>
</comment>
<evidence type="ECO:0000256" key="4">
    <source>
        <dbReference type="ARBA" id="ARBA00022723"/>
    </source>
</evidence>
<evidence type="ECO:0000256" key="3">
    <source>
        <dbReference type="ARBA" id="ARBA00022473"/>
    </source>
</evidence>